<dbReference type="PROSITE" id="PS51257">
    <property type="entry name" value="PROKAR_LIPOPROTEIN"/>
    <property type="match status" value="1"/>
</dbReference>
<dbReference type="AlphaFoldDB" id="A0A1I5M3T2"/>
<dbReference type="OrthoDB" id="678070at2"/>
<organism evidence="1 2">
    <name type="scientific">Pseudarcicella hirudinis</name>
    <dbReference type="NCBI Taxonomy" id="1079859"/>
    <lineage>
        <taxon>Bacteria</taxon>
        <taxon>Pseudomonadati</taxon>
        <taxon>Bacteroidota</taxon>
        <taxon>Cytophagia</taxon>
        <taxon>Cytophagales</taxon>
        <taxon>Flectobacillaceae</taxon>
        <taxon>Pseudarcicella</taxon>
    </lineage>
</organism>
<gene>
    <name evidence="1" type="ORF">SAMN04515674_101119</name>
</gene>
<dbReference type="InterPro" id="IPR017504">
    <property type="entry name" value="CHP03067_Planctomycetes"/>
</dbReference>
<evidence type="ECO:0000313" key="2">
    <source>
        <dbReference type="Proteomes" id="UP000199306"/>
    </source>
</evidence>
<dbReference type="Proteomes" id="UP000199306">
    <property type="component" value="Unassembled WGS sequence"/>
</dbReference>
<proteinExistence type="predicted"/>
<dbReference type="EMBL" id="FOXH01000001">
    <property type="protein sequence ID" value="SFP04288.1"/>
    <property type="molecule type" value="Genomic_DNA"/>
</dbReference>
<accession>A0A1I5M3T2</accession>
<dbReference type="STRING" id="1079859.SAMN04515674_101119"/>
<dbReference type="RefSeq" id="WP_092010553.1">
    <property type="nucleotide sequence ID" value="NZ_FOXH01000001.1"/>
</dbReference>
<keyword evidence="2" id="KW-1185">Reference proteome</keyword>
<name>A0A1I5M3T2_9BACT</name>
<evidence type="ECO:0000313" key="1">
    <source>
        <dbReference type="EMBL" id="SFP04288.1"/>
    </source>
</evidence>
<protein>
    <submittedName>
        <fullName evidence="1">Uncharacterized domain TIGR03067 protein</fullName>
    </submittedName>
</protein>
<sequence>MRSIAFFSLLILSLGCAGTKNLRKLNGTWIPLKQEFSGKQLPAVVFEKQKLIINDNQYTVIAESVDKGEVVYNSGKMDIYGKEGVNAGKHFTAIYKYENNVLTVCYNLSGGSYPEAFETKAKSLFFLSVFKKSQ</sequence>
<reference evidence="1 2" key="1">
    <citation type="submission" date="2016-10" db="EMBL/GenBank/DDBJ databases">
        <authorList>
            <person name="de Groot N.N."/>
        </authorList>
    </citation>
    <scope>NUCLEOTIDE SEQUENCE [LARGE SCALE GENOMIC DNA]</scope>
    <source>
        <strain evidence="2">E92,LMG 26720,CCM 7988</strain>
    </source>
</reference>
<dbReference type="NCBIfam" id="TIGR03067">
    <property type="entry name" value="Planc_TIGR03067"/>
    <property type="match status" value="1"/>
</dbReference>